<feature type="domain" description="Gfo/Idh/MocA-like oxidoreductase N-terminal" evidence="1">
    <location>
        <begin position="32"/>
        <end position="155"/>
    </location>
</feature>
<dbReference type="EMBL" id="CP051774">
    <property type="protein sequence ID" value="QJE97106.1"/>
    <property type="molecule type" value="Genomic_DNA"/>
</dbReference>
<dbReference type="Pfam" id="PF19051">
    <property type="entry name" value="GFO_IDH_MocA_C2"/>
    <property type="match status" value="1"/>
</dbReference>
<protein>
    <submittedName>
        <fullName evidence="3">Gfo/Idh/MocA family oxidoreductase</fullName>
    </submittedName>
</protein>
<proteinExistence type="predicted"/>
<accession>A0A858RIQ0</accession>
<dbReference type="InterPro" id="IPR043906">
    <property type="entry name" value="Gfo/Idh/MocA_OxRdtase_bact_C"/>
</dbReference>
<organism evidence="3 4">
    <name type="scientific">Luteolibacter luteus</name>
    <dbReference type="NCBI Taxonomy" id="2728835"/>
    <lineage>
        <taxon>Bacteria</taxon>
        <taxon>Pseudomonadati</taxon>
        <taxon>Verrucomicrobiota</taxon>
        <taxon>Verrucomicrobiia</taxon>
        <taxon>Verrucomicrobiales</taxon>
        <taxon>Verrucomicrobiaceae</taxon>
        <taxon>Luteolibacter</taxon>
    </lineage>
</organism>
<dbReference type="InterPro" id="IPR036291">
    <property type="entry name" value="NAD(P)-bd_dom_sf"/>
</dbReference>
<dbReference type="PANTHER" id="PTHR43818">
    <property type="entry name" value="BCDNA.GH03377"/>
    <property type="match status" value="1"/>
</dbReference>
<dbReference type="Gene3D" id="3.30.360.10">
    <property type="entry name" value="Dihydrodipicolinate Reductase, domain 2"/>
    <property type="match status" value="1"/>
</dbReference>
<sequence>MKRRHFLGTSAFAGTWSLLAPHARAQGANSELRVAVIGLNGRGMNHVEGIIAAKGARLVALCDCDSTVLARAKDLAEKNNVQVTTYGDFRKLCESKEIDAVTIATPNHTHALIAITAAANGKHVYVEKPVSHNVWEGRMLADAQAKYGVIIQHGFQRRSETSWAEAFEIVKGGEIGKLKLARGFCYKPRPSIGKVAAPLKPPAEVDYNLWCGPREMTDVHRERFHYDWHWQFAYGNGDLGNQGPHQLDVCRWALGDPEMLPHVVISCGDRYAHKDDGEWANTQLVLLKYDPAPILFEVRGLPMKDVDYSSGMDSFKGEQIGNVMEYEGGWLSGDHAGNCAIFDKDGKELKRFSGGRSHFQTWIDSVHSKKQERMYSAENGHLSSALAHIGNISWRLGETQPVDAVKAAFDHPAGVEAVERMEVHLAANGVDVAKQGIRLGPALERAEKGEQFTGANAEKANAMLKGSYRKEFEIKV</sequence>
<evidence type="ECO:0000313" key="4">
    <source>
        <dbReference type="Proteomes" id="UP000501812"/>
    </source>
</evidence>
<dbReference type="Proteomes" id="UP000501812">
    <property type="component" value="Chromosome"/>
</dbReference>
<keyword evidence="4" id="KW-1185">Reference proteome</keyword>
<evidence type="ECO:0000259" key="2">
    <source>
        <dbReference type="Pfam" id="PF19051"/>
    </source>
</evidence>
<dbReference type="Gene3D" id="3.40.50.720">
    <property type="entry name" value="NAD(P)-binding Rossmann-like Domain"/>
    <property type="match status" value="1"/>
</dbReference>
<dbReference type="InterPro" id="IPR000683">
    <property type="entry name" value="Gfo/Idh/MocA-like_OxRdtase_N"/>
</dbReference>
<dbReference type="InterPro" id="IPR050463">
    <property type="entry name" value="Gfo/Idh/MocA_oxidrdct_glycsds"/>
</dbReference>
<feature type="domain" description="Gfo/Idh/MocA-like oxidoreductase bacterial type C-terminal" evidence="2">
    <location>
        <begin position="195"/>
        <end position="279"/>
    </location>
</feature>
<name>A0A858RIQ0_9BACT</name>
<dbReference type="AlphaFoldDB" id="A0A858RIQ0"/>
<dbReference type="KEGG" id="luo:HHL09_15365"/>
<evidence type="ECO:0000259" key="1">
    <source>
        <dbReference type="Pfam" id="PF01408"/>
    </source>
</evidence>
<dbReference type="GO" id="GO:0000166">
    <property type="term" value="F:nucleotide binding"/>
    <property type="evidence" value="ECO:0007669"/>
    <property type="project" value="InterPro"/>
</dbReference>
<dbReference type="Pfam" id="PF01408">
    <property type="entry name" value="GFO_IDH_MocA"/>
    <property type="match status" value="1"/>
</dbReference>
<gene>
    <name evidence="3" type="ORF">HHL09_15365</name>
</gene>
<evidence type="ECO:0000313" key="3">
    <source>
        <dbReference type="EMBL" id="QJE97106.1"/>
    </source>
</evidence>
<dbReference type="SUPFAM" id="SSF55347">
    <property type="entry name" value="Glyceraldehyde-3-phosphate dehydrogenase-like, C-terminal domain"/>
    <property type="match status" value="1"/>
</dbReference>
<reference evidence="3 4" key="1">
    <citation type="submission" date="2020-04" db="EMBL/GenBank/DDBJ databases">
        <title>Luteolibacter sp. G-1-1-1 isolated from soil.</title>
        <authorList>
            <person name="Dahal R.H."/>
        </authorList>
    </citation>
    <scope>NUCLEOTIDE SEQUENCE [LARGE SCALE GENOMIC DNA]</scope>
    <source>
        <strain evidence="3 4">G-1-1-1</strain>
    </source>
</reference>
<dbReference type="SUPFAM" id="SSF51735">
    <property type="entry name" value="NAD(P)-binding Rossmann-fold domains"/>
    <property type="match status" value="1"/>
</dbReference>
<dbReference type="RefSeq" id="WP_169455506.1">
    <property type="nucleotide sequence ID" value="NZ_CP051774.1"/>
</dbReference>
<dbReference type="PANTHER" id="PTHR43818:SF5">
    <property type="entry name" value="OXIDOREDUCTASE FAMILY PROTEIN"/>
    <property type="match status" value="1"/>
</dbReference>